<comment type="catalytic activity">
    <reaction evidence="4">
        <text>NAD(+) + (ADP-D-ribosyl)n-acceptor = nicotinamide + (ADP-D-ribosyl)n+1-acceptor + H(+).</text>
        <dbReference type="EC" id="2.4.2.30"/>
    </reaction>
</comment>
<keyword evidence="2 5" id="KW-0808">Transferase</keyword>
<organism evidence="8">
    <name type="scientific">Eutreptiella gymnastica</name>
    <dbReference type="NCBI Taxonomy" id="73025"/>
    <lineage>
        <taxon>Eukaryota</taxon>
        <taxon>Discoba</taxon>
        <taxon>Euglenozoa</taxon>
        <taxon>Euglenida</taxon>
        <taxon>Spirocuta</taxon>
        <taxon>Euglenophyceae</taxon>
        <taxon>Eutreptiales</taxon>
        <taxon>Eutreptiaceae</taxon>
        <taxon>Eutreptiella</taxon>
    </lineage>
</organism>
<dbReference type="InterPro" id="IPR016135">
    <property type="entry name" value="UBQ-conjugating_enzyme/RWD"/>
</dbReference>
<dbReference type="GO" id="GO:0005730">
    <property type="term" value="C:nucleolus"/>
    <property type="evidence" value="ECO:0007669"/>
    <property type="project" value="TreeGrafter"/>
</dbReference>
<proteinExistence type="predicted"/>
<dbReference type="AlphaFoldDB" id="A0A7S4GIU0"/>
<dbReference type="GO" id="GO:0006302">
    <property type="term" value="P:double-strand break repair"/>
    <property type="evidence" value="ECO:0007669"/>
    <property type="project" value="TreeGrafter"/>
</dbReference>
<evidence type="ECO:0000256" key="1">
    <source>
        <dbReference type="ARBA" id="ARBA00022676"/>
    </source>
</evidence>
<dbReference type="InterPro" id="IPR006575">
    <property type="entry name" value="RWD_dom"/>
</dbReference>
<sequence length="397" mass="44456">MSDDDTWETELEAVECIVDTKNISFSDSTTRASVSIQVLYGNDDMDDEFWVQFFRLTSYPNEALVPFFPKSSTNLGTPVDVDALGAELTNAAAELAEVGSEALFVLVTAAKEFVERCIEQDSQAALRALEKIDAANDGPIMKRVSHDPDLVQVYRALDLTQTTVLLTKCTDQAVLKTLYKNIASSIQLYSMIHGVGVWTYLTLDGLWEVGFDSKDKSFAARRFKERQQAVQKAKKRQLLWHGSALSSIACILTNGSLRKVQRAAHGRMFGDGVYFADCMCKSLTYCSGGAENEVYLLLCSVDLDQEYPTNQYFEDVDPEILDSGVPLAVHGNLEMKEYSKFESGDRMATGGCKWRGQICTVNFNEFIVFKEDGHVNKYLVRLKVKDDGMTKRRIYGR</sequence>
<dbReference type="Gene3D" id="3.90.228.10">
    <property type="match status" value="1"/>
</dbReference>
<feature type="domain" description="PARP catalytic" evidence="7">
    <location>
        <begin position="148"/>
        <end position="391"/>
    </location>
</feature>
<dbReference type="Pfam" id="PF00644">
    <property type="entry name" value="PARP"/>
    <property type="match status" value="1"/>
</dbReference>
<dbReference type="InterPro" id="IPR050800">
    <property type="entry name" value="ARTD/PARP"/>
</dbReference>
<reference evidence="8" key="1">
    <citation type="submission" date="2021-01" db="EMBL/GenBank/DDBJ databases">
        <authorList>
            <person name="Corre E."/>
            <person name="Pelletier E."/>
            <person name="Niang G."/>
            <person name="Scheremetjew M."/>
            <person name="Finn R."/>
            <person name="Kale V."/>
            <person name="Holt S."/>
            <person name="Cochrane G."/>
            <person name="Meng A."/>
            <person name="Brown T."/>
            <person name="Cohen L."/>
        </authorList>
    </citation>
    <scope>NUCLEOTIDE SEQUENCE</scope>
    <source>
        <strain evidence="8">CCMP1594</strain>
    </source>
</reference>
<evidence type="ECO:0000256" key="2">
    <source>
        <dbReference type="ARBA" id="ARBA00022679"/>
    </source>
</evidence>
<dbReference type="PANTHER" id="PTHR10459:SF60">
    <property type="entry name" value="POLY [ADP-RIBOSE] POLYMERASE 2"/>
    <property type="match status" value="1"/>
</dbReference>
<evidence type="ECO:0000256" key="4">
    <source>
        <dbReference type="ARBA" id="ARBA00033987"/>
    </source>
</evidence>
<evidence type="ECO:0000259" key="6">
    <source>
        <dbReference type="PROSITE" id="PS50908"/>
    </source>
</evidence>
<dbReference type="PROSITE" id="PS50908">
    <property type="entry name" value="RWD"/>
    <property type="match status" value="1"/>
</dbReference>
<name>A0A7S4GIU0_9EUGL</name>
<dbReference type="PROSITE" id="PS51059">
    <property type="entry name" value="PARP_CATALYTIC"/>
    <property type="match status" value="1"/>
</dbReference>
<feature type="domain" description="RWD" evidence="6">
    <location>
        <begin position="9"/>
        <end position="117"/>
    </location>
</feature>
<dbReference type="GO" id="GO:1990404">
    <property type="term" value="F:NAD+-protein mono-ADP-ribosyltransferase activity"/>
    <property type="evidence" value="ECO:0007669"/>
    <property type="project" value="TreeGrafter"/>
</dbReference>
<dbReference type="EMBL" id="HBJA01144396">
    <property type="protein sequence ID" value="CAE0838379.1"/>
    <property type="molecule type" value="Transcribed_RNA"/>
</dbReference>
<evidence type="ECO:0000313" key="8">
    <source>
        <dbReference type="EMBL" id="CAE0838379.1"/>
    </source>
</evidence>
<gene>
    <name evidence="8" type="ORF">EGYM00163_LOCUS49751</name>
</gene>
<keyword evidence="3 5" id="KW-0520">NAD</keyword>
<dbReference type="GO" id="GO:0003950">
    <property type="term" value="F:NAD+ poly-ADP-ribosyltransferase activity"/>
    <property type="evidence" value="ECO:0007669"/>
    <property type="project" value="UniProtKB-UniRule"/>
</dbReference>
<dbReference type="GO" id="GO:0070212">
    <property type="term" value="P:protein poly-ADP-ribosylation"/>
    <property type="evidence" value="ECO:0007669"/>
    <property type="project" value="TreeGrafter"/>
</dbReference>
<dbReference type="PANTHER" id="PTHR10459">
    <property type="entry name" value="DNA LIGASE"/>
    <property type="match status" value="1"/>
</dbReference>
<protein>
    <recommendedName>
        <fullName evidence="5">Poly [ADP-ribose] polymerase</fullName>
        <shortName evidence="5">PARP</shortName>
        <ecNumber evidence="5">2.4.2.-</ecNumber>
    </recommendedName>
</protein>
<dbReference type="SUPFAM" id="SSF56399">
    <property type="entry name" value="ADP-ribosylation"/>
    <property type="match status" value="1"/>
</dbReference>
<dbReference type="EC" id="2.4.2.-" evidence="5"/>
<dbReference type="InterPro" id="IPR012317">
    <property type="entry name" value="Poly(ADP-ribose)pol_cat_dom"/>
</dbReference>
<evidence type="ECO:0000256" key="3">
    <source>
        <dbReference type="ARBA" id="ARBA00023027"/>
    </source>
</evidence>
<dbReference type="Gene3D" id="3.10.110.10">
    <property type="entry name" value="Ubiquitin Conjugating Enzyme"/>
    <property type="match status" value="1"/>
</dbReference>
<evidence type="ECO:0000259" key="7">
    <source>
        <dbReference type="PROSITE" id="PS51059"/>
    </source>
</evidence>
<accession>A0A7S4GIU0</accession>
<keyword evidence="1 5" id="KW-0328">Glycosyltransferase</keyword>
<evidence type="ECO:0000256" key="5">
    <source>
        <dbReference type="RuleBase" id="RU362114"/>
    </source>
</evidence>